<dbReference type="EMBL" id="BAABHY010000001">
    <property type="protein sequence ID" value="GAA5105284.1"/>
    <property type="molecule type" value="Genomic_DNA"/>
</dbReference>
<dbReference type="Proteomes" id="UP001500171">
    <property type="component" value="Unassembled WGS sequence"/>
</dbReference>
<organism evidence="1 2">
    <name type="scientific">Orbus sasakiae</name>
    <dbReference type="NCBI Taxonomy" id="1078475"/>
    <lineage>
        <taxon>Bacteria</taxon>
        <taxon>Pseudomonadati</taxon>
        <taxon>Pseudomonadota</taxon>
        <taxon>Gammaproteobacteria</taxon>
        <taxon>Orbales</taxon>
        <taxon>Orbaceae</taxon>
        <taxon>Orbus</taxon>
    </lineage>
</organism>
<dbReference type="SUPFAM" id="SSF52540">
    <property type="entry name" value="P-loop containing nucleoside triphosphate hydrolases"/>
    <property type="match status" value="1"/>
</dbReference>
<protein>
    <submittedName>
        <fullName evidence="1">Zeta toxin family protein</fullName>
    </submittedName>
</protein>
<comment type="caution">
    <text evidence="1">The sequence shown here is derived from an EMBL/GenBank/DDBJ whole genome shotgun (WGS) entry which is preliminary data.</text>
</comment>
<reference evidence="2" key="1">
    <citation type="journal article" date="2019" name="Int. J. Syst. Evol. Microbiol.">
        <title>The Global Catalogue of Microorganisms (GCM) 10K type strain sequencing project: providing services to taxonomists for standard genome sequencing and annotation.</title>
        <authorList>
            <consortium name="The Broad Institute Genomics Platform"/>
            <consortium name="The Broad Institute Genome Sequencing Center for Infectious Disease"/>
            <person name="Wu L."/>
            <person name="Ma J."/>
        </authorList>
    </citation>
    <scope>NUCLEOTIDE SEQUENCE [LARGE SCALE GENOMIC DNA]</scope>
    <source>
        <strain evidence="2">JCM 18050</strain>
    </source>
</reference>
<proteinExistence type="predicted"/>
<name>A0ABP9N1R1_9GAMM</name>
<dbReference type="RefSeq" id="WP_345488270.1">
    <property type="nucleotide sequence ID" value="NZ_BAABHY010000001.1"/>
</dbReference>
<dbReference type="Pfam" id="PF13671">
    <property type="entry name" value="AAA_33"/>
    <property type="match status" value="1"/>
</dbReference>
<gene>
    <name evidence="1" type="ORF">GCM10023211_03910</name>
</gene>
<keyword evidence="2" id="KW-1185">Reference proteome</keyword>
<sequence>MKKTLILVAGPPATGKSYLITKIREKIPHLFMISPDEMKELFADKFGFNNLAEKEELEQKVWQFYYDILQKYMWIGKDIIVTEYPFSDKQKNTLAKFAKCYQYQIITIRLVCDFEILWQRRHKRDLELTRHLSHLTTRYHDGDKLTDRTDADQQITQSEFKQRITERKYNQFSLGKLYEIDVTNYNTIDYDALIADIILYVQ</sequence>
<dbReference type="InterPro" id="IPR027417">
    <property type="entry name" value="P-loop_NTPase"/>
</dbReference>
<evidence type="ECO:0000313" key="1">
    <source>
        <dbReference type="EMBL" id="GAA5105284.1"/>
    </source>
</evidence>
<dbReference type="Gene3D" id="3.40.50.300">
    <property type="entry name" value="P-loop containing nucleotide triphosphate hydrolases"/>
    <property type="match status" value="1"/>
</dbReference>
<accession>A0ABP9N1R1</accession>
<evidence type="ECO:0000313" key="2">
    <source>
        <dbReference type="Proteomes" id="UP001500171"/>
    </source>
</evidence>